<evidence type="ECO:0000313" key="3">
    <source>
        <dbReference type="Proteomes" id="UP000018948"/>
    </source>
</evidence>
<dbReference type="AlphaFoldDB" id="W2Z5Q8"/>
<feature type="region of interest" description="Disordered" evidence="1">
    <location>
        <begin position="17"/>
        <end position="59"/>
    </location>
</feature>
<accession>W2Z5Q8</accession>
<dbReference type="EMBL" id="ANIY01002232">
    <property type="protein sequence ID" value="ETP42281.1"/>
    <property type="molecule type" value="Genomic_DNA"/>
</dbReference>
<evidence type="ECO:0000313" key="2">
    <source>
        <dbReference type="EMBL" id="ETP42281.1"/>
    </source>
</evidence>
<name>W2Z5Q8_PHYNI</name>
<feature type="compositionally biased region" description="Basic and acidic residues" evidence="1">
    <location>
        <begin position="44"/>
        <end position="59"/>
    </location>
</feature>
<gene>
    <name evidence="2" type="ORF">F442_10801</name>
</gene>
<reference evidence="2 3" key="1">
    <citation type="submission" date="2013-11" db="EMBL/GenBank/DDBJ databases">
        <title>The Genome Sequence of Phytophthora parasitica P10297.</title>
        <authorList>
            <consortium name="The Broad Institute Genomics Platform"/>
            <person name="Russ C."/>
            <person name="Tyler B."/>
            <person name="Panabieres F."/>
            <person name="Shan W."/>
            <person name="Tripathy S."/>
            <person name="Grunwald N."/>
            <person name="Machado M."/>
            <person name="Johnson C.S."/>
            <person name="Walker B."/>
            <person name="Young S.K."/>
            <person name="Zeng Q."/>
            <person name="Gargeya S."/>
            <person name="Fitzgerald M."/>
            <person name="Haas B."/>
            <person name="Abouelleil A."/>
            <person name="Allen A.W."/>
            <person name="Alvarado L."/>
            <person name="Arachchi H.M."/>
            <person name="Berlin A.M."/>
            <person name="Chapman S.B."/>
            <person name="Gainer-Dewar J."/>
            <person name="Goldberg J."/>
            <person name="Griggs A."/>
            <person name="Gujja S."/>
            <person name="Hansen M."/>
            <person name="Howarth C."/>
            <person name="Imamovic A."/>
            <person name="Ireland A."/>
            <person name="Larimer J."/>
            <person name="McCowan C."/>
            <person name="Murphy C."/>
            <person name="Pearson M."/>
            <person name="Poon T.W."/>
            <person name="Priest M."/>
            <person name="Roberts A."/>
            <person name="Saif S."/>
            <person name="Shea T."/>
            <person name="Sisk P."/>
            <person name="Sykes S."/>
            <person name="Wortman J."/>
            <person name="Nusbaum C."/>
            <person name="Birren B."/>
        </authorList>
    </citation>
    <scope>NUCLEOTIDE SEQUENCE [LARGE SCALE GENOMIC DNA]</scope>
    <source>
        <strain evidence="2 3">P10297</strain>
    </source>
</reference>
<organism evidence="2 3">
    <name type="scientific">Phytophthora nicotianae P10297</name>
    <dbReference type="NCBI Taxonomy" id="1317064"/>
    <lineage>
        <taxon>Eukaryota</taxon>
        <taxon>Sar</taxon>
        <taxon>Stramenopiles</taxon>
        <taxon>Oomycota</taxon>
        <taxon>Peronosporomycetes</taxon>
        <taxon>Peronosporales</taxon>
        <taxon>Peronosporaceae</taxon>
        <taxon>Phytophthora</taxon>
    </lineage>
</organism>
<comment type="caution">
    <text evidence="2">The sequence shown here is derived from an EMBL/GenBank/DDBJ whole genome shotgun (WGS) entry which is preliminary data.</text>
</comment>
<proteinExistence type="predicted"/>
<sequence>MLLIVFEEALSPAPSHSIAELTRGGSGERKAMARTHKTTRIKRQMADQAREEDHARTAEAVRRARVEEAQLERKV</sequence>
<dbReference type="Proteomes" id="UP000018948">
    <property type="component" value="Unassembled WGS sequence"/>
</dbReference>
<feature type="compositionally biased region" description="Basic residues" evidence="1">
    <location>
        <begin position="32"/>
        <end position="43"/>
    </location>
</feature>
<protein>
    <submittedName>
        <fullName evidence="2">Uncharacterized protein</fullName>
    </submittedName>
</protein>
<evidence type="ECO:0000256" key="1">
    <source>
        <dbReference type="SAM" id="MobiDB-lite"/>
    </source>
</evidence>